<evidence type="ECO:0000259" key="9">
    <source>
        <dbReference type="PROSITE" id="PS51747"/>
    </source>
</evidence>
<keyword evidence="5" id="KW-0378">Hydrolase</keyword>
<dbReference type="PROSITE" id="PS51747">
    <property type="entry name" value="CYT_DCMP_DEAMINASES_2"/>
    <property type="match status" value="1"/>
</dbReference>
<dbReference type="InterPro" id="IPR016192">
    <property type="entry name" value="APOBEC/CMP_deaminase_Zn-bd"/>
</dbReference>
<gene>
    <name evidence="10" type="ORF">WJX72_007704</name>
</gene>
<dbReference type="InterPro" id="IPR016193">
    <property type="entry name" value="Cytidine_deaminase-like"/>
</dbReference>
<feature type="domain" description="CMP/dCMP-type deaminase" evidence="9">
    <location>
        <begin position="32"/>
        <end position="153"/>
    </location>
</feature>
<dbReference type="NCBIfam" id="TIGR00326">
    <property type="entry name" value="eubact_ribD"/>
    <property type="match status" value="1"/>
</dbReference>
<dbReference type="GO" id="GO:0009231">
    <property type="term" value="P:riboflavin biosynthetic process"/>
    <property type="evidence" value="ECO:0007669"/>
    <property type="project" value="InterPro"/>
</dbReference>
<dbReference type="AlphaFoldDB" id="A0AAW1PKC4"/>
<comment type="pathway">
    <text evidence="2">Cofactor biosynthesis; riboflavin biosynthesis; 5-amino-6-(D-ribitylamino)uracil from GTP: step 2/4.</text>
</comment>
<evidence type="ECO:0000256" key="3">
    <source>
        <dbReference type="ARBA" id="ARBA00012766"/>
    </source>
</evidence>
<evidence type="ECO:0000256" key="8">
    <source>
        <dbReference type="ARBA" id="ARBA00070721"/>
    </source>
</evidence>
<dbReference type="FunFam" id="3.40.140.10:FF:000025">
    <property type="entry name" value="Riboflavin biosynthesis protein RibD"/>
    <property type="match status" value="1"/>
</dbReference>
<keyword evidence="6" id="KW-0862">Zinc</keyword>
<comment type="cofactor">
    <cofactor evidence="1">
        <name>Zn(2+)</name>
        <dbReference type="ChEBI" id="CHEBI:29105"/>
    </cofactor>
</comment>
<dbReference type="Proteomes" id="UP001489004">
    <property type="component" value="Unassembled WGS sequence"/>
</dbReference>
<evidence type="ECO:0000256" key="7">
    <source>
        <dbReference type="ARBA" id="ARBA00058389"/>
    </source>
</evidence>
<dbReference type="EMBL" id="JALJOR010000010">
    <property type="protein sequence ID" value="KAK9810270.1"/>
    <property type="molecule type" value="Genomic_DNA"/>
</dbReference>
<accession>A0AAW1PKC4</accession>
<dbReference type="Gene3D" id="3.40.140.10">
    <property type="entry name" value="Cytidine Deaminase, domain 2"/>
    <property type="match status" value="1"/>
</dbReference>
<evidence type="ECO:0000256" key="4">
    <source>
        <dbReference type="ARBA" id="ARBA00022723"/>
    </source>
</evidence>
<dbReference type="InterPro" id="IPR004794">
    <property type="entry name" value="Eubact_RibD"/>
</dbReference>
<organism evidence="10 11">
    <name type="scientific">[Myrmecia] bisecta</name>
    <dbReference type="NCBI Taxonomy" id="41462"/>
    <lineage>
        <taxon>Eukaryota</taxon>
        <taxon>Viridiplantae</taxon>
        <taxon>Chlorophyta</taxon>
        <taxon>core chlorophytes</taxon>
        <taxon>Trebouxiophyceae</taxon>
        <taxon>Trebouxiales</taxon>
        <taxon>Trebouxiaceae</taxon>
        <taxon>Myrmecia</taxon>
    </lineage>
</organism>
<evidence type="ECO:0000256" key="5">
    <source>
        <dbReference type="ARBA" id="ARBA00022801"/>
    </source>
</evidence>
<dbReference type="InterPro" id="IPR002125">
    <property type="entry name" value="CMP_dCMP_dom"/>
</dbReference>
<proteinExistence type="predicted"/>
<reference evidence="10 11" key="1">
    <citation type="journal article" date="2024" name="Nat. Commun.">
        <title>Phylogenomics reveals the evolutionary origins of lichenization in chlorophyte algae.</title>
        <authorList>
            <person name="Puginier C."/>
            <person name="Libourel C."/>
            <person name="Otte J."/>
            <person name="Skaloud P."/>
            <person name="Haon M."/>
            <person name="Grisel S."/>
            <person name="Petersen M."/>
            <person name="Berrin J.G."/>
            <person name="Delaux P.M."/>
            <person name="Dal Grande F."/>
            <person name="Keller J."/>
        </authorList>
    </citation>
    <scope>NUCLEOTIDE SEQUENCE [LARGE SCALE GENOMIC DNA]</scope>
    <source>
        <strain evidence="10 11">SAG 2043</strain>
    </source>
</reference>
<evidence type="ECO:0000256" key="2">
    <source>
        <dbReference type="ARBA" id="ARBA00004882"/>
    </source>
</evidence>
<name>A0AAW1PKC4_9CHLO</name>
<evidence type="ECO:0000256" key="1">
    <source>
        <dbReference type="ARBA" id="ARBA00001947"/>
    </source>
</evidence>
<dbReference type="PROSITE" id="PS00903">
    <property type="entry name" value="CYT_DCMP_DEAMINASES_1"/>
    <property type="match status" value="1"/>
</dbReference>
<dbReference type="EC" id="3.5.4.26" evidence="3"/>
<dbReference type="CDD" id="cd01284">
    <property type="entry name" value="Riboflavin_deaminase-reductase"/>
    <property type="match status" value="1"/>
</dbReference>
<evidence type="ECO:0000313" key="10">
    <source>
        <dbReference type="EMBL" id="KAK9810270.1"/>
    </source>
</evidence>
<dbReference type="SUPFAM" id="SSF53927">
    <property type="entry name" value="Cytidine deaminase-like"/>
    <property type="match status" value="1"/>
</dbReference>
<comment type="function">
    <text evidence="7">Monofunctional pyrimidine deaminase involved in the riboflavin biosynthesis pathway. Also has a reductase domain that lacks catalytically essential substrate-binding residues.</text>
</comment>
<comment type="caution">
    <text evidence="10">The sequence shown here is derived from an EMBL/GenBank/DDBJ whole genome shotgun (WGS) entry which is preliminary data.</text>
</comment>
<protein>
    <recommendedName>
        <fullName evidence="8">Riboflavin biosynthesis protein PYRD, chloroplastic</fullName>
        <ecNumber evidence="3">3.5.4.26</ecNumber>
    </recommendedName>
</protein>
<dbReference type="GO" id="GO:0008835">
    <property type="term" value="F:diaminohydroxyphosphoribosylaminopyrimidine deaminase activity"/>
    <property type="evidence" value="ECO:0007669"/>
    <property type="project" value="UniProtKB-EC"/>
</dbReference>
<keyword evidence="4" id="KW-0479">Metal-binding</keyword>
<dbReference type="GO" id="GO:0008270">
    <property type="term" value="F:zinc ion binding"/>
    <property type="evidence" value="ECO:0007669"/>
    <property type="project" value="InterPro"/>
</dbReference>
<keyword evidence="11" id="KW-1185">Reference proteome</keyword>
<evidence type="ECO:0000313" key="11">
    <source>
        <dbReference type="Proteomes" id="UP001489004"/>
    </source>
</evidence>
<dbReference type="PANTHER" id="PTHR11079">
    <property type="entry name" value="CYTOSINE DEAMINASE FAMILY MEMBER"/>
    <property type="match status" value="1"/>
</dbReference>
<evidence type="ECO:0000256" key="6">
    <source>
        <dbReference type="ARBA" id="ARBA00022833"/>
    </source>
</evidence>
<dbReference type="PANTHER" id="PTHR11079:SF162">
    <property type="entry name" value="RIBOFLAVIN BIOSYNTHESIS PROTEIN PYRD, CHLOROPLASTIC"/>
    <property type="match status" value="1"/>
</dbReference>
<sequence>MPVRGLACKQPGGRKLAAAAGSSAGPTTQGSEEDKQYMLQALALARRALGKTEPNPAVGCVILKDGQVIGEGYHPKAGMPHAEVYALRAAGQQAEGATAYVTLEPCNHYGRTPPCSQALVAAKVTRVVVGVADPNPLVGGTGVTTLEKAGIKVVNVGGDVEAQCYEVNRDFMERMKAQAQSQ</sequence>
<dbReference type="Pfam" id="PF00383">
    <property type="entry name" value="dCMP_cyt_deam_1"/>
    <property type="match status" value="1"/>
</dbReference>